<dbReference type="Proteomes" id="UP001501251">
    <property type="component" value="Unassembled WGS sequence"/>
</dbReference>
<keyword evidence="2" id="KW-0808">Transferase</keyword>
<accession>A0ABP8ACI4</accession>
<dbReference type="InterPro" id="IPR029063">
    <property type="entry name" value="SAM-dependent_MTases_sf"/>
</dbReference>
<dbReference type="Gene3D" id="3.40.50.150">
    <property type="entry name" value="Vaccinia Virus protein VP39"/>
    <property type="match status" value="1"/>
</dbReference>
<comment type="caution">
    <text evidence="2">The sequence shown here is derived from an EMBL/GenBank/DDBJ whole genome shotgun (WGS) entry which is preliminary data.</text>
</comment>
<feature type="domain" description="Methyltransferase type 11" evidence="1">
    <location>
        <begin position="59"/>
        <end position="150"/>
    </location>
</feature>
<dbReference type="GO" id="GO:0008168">
    <property type="term" value="F:methyltransferase activity"/>
    <property type="evidence" value="ECO:0007669"/>
    <property type="project" value="UniProtKB-KW"/>
</dbReference>
<dbReference type="CDD" id="cd02440">
    <property type="entry name" value="AdoMet_MTases"/>
    <property type="match status" value="1"/>
</dbReference>
<evidence type="ECO:0000313" key="3">
    <source>
        <dbReference type="Proteomes" id="UP001501251"/>
    </source>
</evidence>
<sequence>MSNDTVTDHADHLERATPEGDPVTELFRMLDALDALPDSVRLRARSYDLLHLAPGAPVVDVGCGTGLAVAELTRRGARATGVDLSEPMVAEGRRREPGADLRVGDARELPFQDGELAGYRAEKLYHEFDDPAGALGEARRVLAADGRVVLIGQDWDTFVVDSDTPALTRTIVHARADLIPAPRAARAYRALLLDAGFDDVTVEVHTGVLDGPPALPMLVRTAGAARAAGAVTGDDADRWMAEQAERARTGRLFLAVPLFVAAARRS</sequence>
<organism evidence="2 3">
    <name type="scientific">Streptosporangium oxazolinicum</name>
    <dbReference type="NCBI Taxonomy" id="909287"/>
    <lineage>
        <taxon>Bacteria</taxon>
        <taxon>Bacillati</taxon>
        <taxon>Actinomycetota</taxon>
        <taxon>Actinomycetes</taxon>
        <taxon>Streptosporangiales</taxon>
        <taxon>Streptosporangiaceae</taxon>
        <taxon>Streptosporangium</taxon>
    </lineage>
</organism>
<dbReference type="InterPro" id="IPR013216">
    <property type="entry name" value="Methyltransf_11"/>
</dbReference>
<dbReference type="GO" id="GO:0032259">
    <property type="term" value="P:methylation"/>
    <property type="evidence" value="ECO:0007669"/>
    <property type="project" value="UniProtKB-KW"/>
</dbReference>
<dbReference type="RefSeq" id="WP_344914747.1">
    <property type="nucleotide sequence ID" value="NZ_BAABAQ010000001.1"/>
</dbReference>
<dbReference type="PANTHER" id="PTHR43591">
    <property type="entry name" value="METHYLTRANSFERASE"/>
    <property type="match status" value="1"/>
</dbReference>
<dbReference type="Pfam" id="PF08241">
    <property type="entry name" value="Methyltransf_11"/>
    <property type="match status" value="1"/>
</dbReference>
<keyword evidence="2" id="KW-0489">Methyltransferase</keyword>
<dbReference type="SUPFAM" id="SSF53335">
    <property type="entry name" value="S-adenosyl-L-methionine-dependent methyltransferases"/>
    <property type="match status" value="1"/>
</dbReference>
<dbReference type="EMBL" id="BAABAQ010000001">
    <property type="protein sequence ID" value="GAA4181696.1"/>
    <property type="molecule type" value="Genomic_DNA"/>
</dbReference>
<proteinExistence type="predicted"/>
<keyword evidence="3" id="KW-1185">Reference proteome</keyword>
<evidence type="ECO:0000259" key="1">
    <source>
        <dbReference type="Pfam" id="PF08241"/>
    </source>
</evidence>
<gene>
    <name evidence="2" type="ORF">GCM10022252_06490</name>
</gene>
<name>A0ABP8ACI4_9ACTN</name>
<reference evidence="3" key="1">
    <citation type="journal article" date="2019" name="Int. J. Syst. Evol. Microbiol.">
        <title>The Global Catalogue of Microorganisms (GCM) 10K type strain sequencing project: providing services to taxonomists for standard genome sequencing and annotation.</title>
        <authorList>
            <consortium name="The Broad Institute Genomics Platform"/>
            <consortium name="The Broad Institute Genome Sequencing Center for Infectious Disease"/>
            <person name="Wu L."/>
            <person name="Ma J."/>
        </authorList>
    </citation>
    <scope>NUCLEOTIDE SEQUENCE [LARGE SCALE GENOMIC DNA]</scope>
    <source>
        <strain evidence="3">JCM 17388</strain>
    </source>
</reference>
<protein>
    <submittedName>
        <fullName evidence="2">Methyltransferase domain-containing protein</fullName>
    </submittedName>
</protein>
<evidence type="ECO:0000313" key="2">
    <source>
        <dbReference type="EMBL" id="GAA4181696.1"/>
    </source>
</evidence>